<evidence type="ECO:0008006" key="3">
    <source>
        <dbReference type="Google" id="ProtNLM"/>
    </source>
</evidence>
<dbReference type="PANTHER" id="PTHR37574:SF1">
    <property type="entry name" value="LIPASE B"/>
    <property type="match status" value="1"/>
</dbReference>
<evidence type="ECO:0000313" key="2">
    <source>
        <dbReference type="Proteomes" id="UP000581769"/>
    </source>
</evidence>
<comment type="caution">
    <text evidence="1">The sequence shown here is derived from an EMBL/GenBank/DDBJ whole genome shotgun (WGS) entry which is preliminary data.</text>
</comment>
<dbReference type="AlphaFoldDB" id="A0A840IQN9"/>
<dbReference type="Pfam" id="PF01674">
    <property type="entry name" value="Lipase_2"/>
    <property type="match status" value="1"/>
</dbReference>
<dbReference type="GO" id="GO:0016787">
    <property type="term" value="F:hydrolase activity"/>
    <property type="evidence" value="ECO:0007669"/>
    <property type="project" value="InterPro"/>
</dbReference>
<dbReference type="SUPFAM" id="SSF53474">
    <property type="entry name" value="alpha/beta-Hydrolases"/>
    <property type="match status" value="1"/>
</dbReference>
<keyword evidence="2" id="KW-1185">Reference proteome</keyword>
<gene>
    <name evidence="1" type="ORF">BJY18_002366</name>
</gene>
<dbReference type="Gene3D" id="3.40.50.1820">
    <property type="entry name" value="alpha/beta hydrolase"/>
    <property type="match status" value="1"/>
</dbReference>
<evidence type="ECO:0000313" key="1">
    <source>
        <dbReference type="EMBL" id="MBB4684881.1"/>
    </source>
</evidence>
<reference evidence="1 2" key="1">
    <citation type="submission" date="2020-08" db="EMBL/GenBank/DDBJ databases">
        <title>Sequencing the genomes of 1000 actinobacteria strains.</title>
        <authorList>
            <person name="Klenk H.-P."/>
        </authorList>
    </citation>
    <scope>NUCLEOTIDE SEQUENCE [LARGE SCALE GENOMIC DNA]</scope>
    <source>
        <strain evidence="1 2">DSM 45859</strain>
    </source>
</reference>
<dbReference type="Proteomes" id="UP000581769">
    <property type="component" value="Unassembled WGS sequence"/>
</dbReference>
<accession>A0A840IQN9</accession>
<dbReference type="GO" id="GO:0016042">
    <property type="term" value="P:lipid catabolic process"/>
    <property type="evidence" value="ECO:0007669"/>
    <property type="project" value="InterPro"/>
</dbReference>
<dbReference type="InterPro" id="IPR053228">
    <property type="entry name" value="Stereospecific_Lipase"/>
</dbReference>
<name>A0A840IQN9_9PSEU</name>
<organism evidence="1 2">
    <name type="scientific">Amycolatopsis jiangsuensis</name>
    <dbReference type="NCBI Taxonomy" id="1181879"/>
    <lineage>
        <taxon>Bacteria</taxon>
        <taxon>Bacillati</taxon>
        <taxon>Actinomycetota</taxon>
        <taxon>Actinomycetes</taxon>
        <taxon>Pseudonocardiales</taxon>
        <taxon>Pseudonocardiaceae</taxon>
        <taxon>Amycolatopsis</taxon>
    </lineage>
</organism>
<dbReference type="InterPro" id="IPR002918">
    <property type="entry name" value="Lipase_EstA/Esterase_EstB"/>
</dbReference>
<dbReference type="RefSeq" id="WP_184779987.1">
    <property type="nucleotide sequence ID" value="NZ_JACHMG010000001.1"/>
</dbReference>
<dbReference type="InterPro" id="IPR029058">
    <property type="entry name" value="AB_hydrolase_fold"/>
</dbReference>
<proteinExistence type="predicted"/>
<dbReference type="PANTHER" id="PTHR37574">
    <property type="entry name" value="LIPASE B"/>
    <property type="match status" value="1"/>
</dbReference>
<sequence>MRTPPRRRLFTVAAAVFLAGVTVIGGGAGGSEGAGGGAVAEAATSAYAPVDQPGPALTIPPAELAKSLRCTEGVRGATREPVLLTPATTVDSDQNFGFNYEPLFRQLGIPYCTSDSPSDRYNMGDMQTRAQYVTYGIREMHRLAGRPIAIMGHSQGGMIMRWSLRFWPDTRDMVDDVIGMAGTNHGSVIVPALCVPNCAASLWQQRANSDFTKALNSGQETFPGISYTEIYSRTDEFVQPNLDDHGTSSVHGGGGAITNVAVQDVCPLAVPEHLLIGTLDPVTSALAVDALSHPGPAQRSRIGTSVCGQLLMPGADPVAGPLAFTGVTTQVAAQLTVAAHRVPSEPALACYVTASCAE</sequence>
<protein>
    <recommendedName>
        <fullName evidence="3">Lipase</fullName>
    </recommendedName>
</protein>
<dbReference type="EMBL" id="JACHMG010000001">
    <property type="protein sequence ID" value="MBB4684881.1"/>
    <property type="molecule type" value="Genomic_DNA"/>
</dbReference>